<protein>
    <recommendedName>
        <fullName evidence="1">YjiS-like domain-containing protein</fullName>
    </recommendedName>
</protein>
<reference evidence="2 3" key="1">
    <citation type="submission" date="2018-02" db="EMBL/GenBank/DDBJ databases">
        <title>The draft genome of Phyllobacterium sp. 1N-3.</title>
        <authorList>
            <person name="Liu L."/>
            <person name="Li L."/>
            <person name="Zhang X."/>
            <person name="Wang T."/>
            <person name="Liang L."/>
        </authorList>
    </citation>
    <scope>NUCLEOTIDE SEQUENCE [LARGE SCALE GENOMIC DNA]</scope>
    <source>
        <strain evidence="2 3">1N-3</strain>
    </source>
</reference>
<evidence type="ECO:0000259" key="1">
    <source>
        <dbReference type="Pfam" id="PF06568"/>
    </source>
</evidence>
<keyword evidence="3" id="KW-1185">Reference proteome</keyword>
<name>A0A2S9IK33_9HYPH</name>
<feature type="domain" description="YjiS-like" evidence="1">
    <location>
        <begin position="27"/>
        <end position="62"/>
    </location>
</feature>
<dbReference type="Pfam" id="PF06568">
    <property type="entry name" value="YjiS-like"/>
    <property type="match status" value="1"/>
</dbReference>
<comment type="caution">
    <text evidence="2">The sequence shown here is derived from an EMBL/GenBank/DDBJ whole genome shotgun (WGS) entry which is preliminary data.</text>
</comment>
<sequence length="87" mass="10203">MTTTTVSGEIREERVRYDFLGTLKAGWRAMRRHRQERRALVALSRLPPHVIRDMGCDPEQIYAALDGSWDEVDPGNFRNHLPRKERI</sequence>
<dbReference type="RefSeq" id="WP_105745210.1">
    <property type="nucleotide sequence ID" value="NZ_PVBR01000028.1"/>
</dbReference>
<dbReference type="EMBL" id="PVBR01000028">
    <property type="protein sequence ID" value="PRD40890.1"/>
    <property type="molecule type" value="Genomic_DNA"/>
</dbReference>
<dbReference type="AlphaFoldDB" id="A0A2S9IK33"/>
<dbReference type="InterPro" id="IPR009506">
    <property type="entry name" value="YjiS-like"/>
</dbReference>
<accession>A0A2S9IK33</accession>
<organism evidence="2 3">
    <name type="scientific">Phyllobacterium phragmitis</name>
    <dbReference type="NCBI Taxonomy" id="2670329"/>
    <lineage>
        <taxon>Bacteria</taxon>
        <taxon>Pseudomonadati</taxon>
        <taxon>Pseudomonadota</taxon>
        <taxon>Alphaproteobacteria</taxon>
        <taxon>Hyphomicrobiales</taxon>
        <taxon>Phyllobacteriaceae</taxon>
        <taxon>Phyllobacterium</taxon>
    </lineage>
</organism>
<evidence type="ECO:0000313" key="3">
    <source>
        <dbReference type="Proteomes" id="UP000239434"/>
    </source>
</evidence>
<evidence type="ECO:0000313" key="2">
    <source>
        <dbReference type="EMBL" id="PRD40890.1"/>
    </source>
</evidence>
<gene>
    <name evidence="2" type="ORF">C5748_24380</name>
</gene>
<proteinExistence type="predicted"/>
<dbReference type="Proteomes" id="UP000239434">
    <property type="component" value="Unassembled WGS sequence"/>
</dbReference>